<dbReference type="RefSeq" id="WP_124954274.1">
    <property type="nucleotide sequence ID" value="NZ_RRCH01000012.1"/>
</dbReference>
<comment type="caution">
    <text evidence="1">The sequence shown here is derived from an EMBL/GenBank/DDBJ whole genome shotgun (WGS) entry which is preliminary data.</text>
</comment>
<evidence type="ECO:0000313" key="1">
    <source>
        <dbReference type="EMBL" id="RRJ31864.1"/>
    </source>
</evidence>
<protein>
    <submittedName>
        <fullName evidence="1">Uncharacterized protein</fullName>
    </submittedName>
</protein>
<dbReference type="InterPro" id="IPR058378">
    <property type="entry name" value="DUF8065"/>
</dbReference>
<accession>A0A3P3REU7</accession>
<dbReference type="OrthoDB" id="203402at2157"/>
<organism evidence="1 2">
    <name type="scientific">Halocatena pleomorpha</name>
    <dbReference type="NCBI Taxonomy" id="1785090"/>
    <lineage>
        <taxon>Archaea</taxon>
        <taxon>Methanobacteriati</taxon>
        <taxon>Methanobacteriota</taxon>
        <taxon>Stenosarchaea group</taxon>
        <taxon>Halobacteria</taxon>
        <taxon>Halobacteriales</taxon>
        <taxon>Natronomonadaceae</taxon>
        <taxon>Halocatena</taxon>
    </lineage>
</organism>
<reference evidence="1 2" key="1">
    <citation type="submission" date="2018-11" db="EMBL/GenBank/DDBJ databases">
        <title>Taxonoimc description of Halomarina strain SPP-AMP-1.</title>
        <authorList>
            <person name="Pal Y."/>
            <person name="Srinivasana K."/>
            <person name="Verma A."/>
            <person name="Kumar P."/>
        </authorList>
    </citation>
    <scope>NUCLEOTIDE SEQUENCE [LARGE SCALE GENOMIC DNA]</scope>
    <source>
        <strain evidence="1 2">SPP-AMP-1</strain>
    </source>
</reference>
<evidence type="ECO:0000313" key="2">
    <source>
        <dbReference type="Proteomes" id="UP000282322"/>
    </source>
</evidence>
<keyword evidence="2" id="KW-1185">Reference proteome</keyword>
<gene>
    <name evidence="1" type="ORF">EIK79_06275</name>
</gene>
<name>A0A3P3REU7_9EURY</name>
<dbReference type="EMBL" id="RRCH01000012">
    <property type="protein sequence ID" value="RRJ31864.1"/>
    <property type="molecule type" value="Genomic_DNA"/>
</dbReference>
<dbReference type="AlphaFoldDB" id="A0A3P3REU7"/>
<proteinExistence type="predicted"/>
<dbReference type="Proteomes" id="UP000282322">
    <property type="component" value="Unassembled WGS sequence"/>
</dbReference>
<dbReference type="Pfam" id="PF26261">
    <property type="entry name" value="DUF8065"/>
    <property type="match status" value="1"/>
</dbReference>
<sequence>MSQGSYDDTIKFRAGALKEAAGELDAIHLGGINISELARAGLTDMLRRTMTDEDKITLYERYKAGEVSEAATRLLLGDEFDLLQEDIEAFAEVATDDTSQYLV</sequence>